<evidence type="ECO:0000313" key="3">
    <source>
        <dbReference type="Proteomes" id="UP000637267"/>
    </source>
</evidence>
<accession>A0ABQ2P5W7</accession>
<keyword evidence="3" id="KW-1185">Reference proteome</keyword>
<evidence type="ECO:0000256" key="1">
    <source>
        <dbReference type="SAM" id="MobiDB-lite"/>
    </source>
</evidence>
<dbReference type="Proteomes" id="UP000637267">
    <property type="component" value="Unassembled WGS sequence"/>
</dbReference>
<organism evidence="2 3">
    <name type="scientific">Silvimonas iriomotensis</name>
    <dbReference type="NCBI Taxonomy" id="449662"/>
    <lineage>
        <taxon>Bacteria</taxon>
        <taxon>Pseudomonadati</taxon>
        <taxon>Pseudomonadota</taxon>
        <taxon>Betaproteobacteria</taxon>
        <taxon>Neisseriales</taxon>
        <taxon>Chitinibacteraceae</taxon>
        <taxon>Silvimonas</taxon>
    </lineage>
</organism>
<sequence>MPHLRGSRIARKQARYPQYTVTPTPPQVEAEGEGLDSSARALERDLTRYQLSDRRYMTEADYQRETREEYDRYFDLDDQPFRLKRTGPQ</sequence>
<feature type="compositionally biased region" description="Basic residues" evidence="1">
    <location>
        <begin position="1"/>
        <end position="14"/>
    </location>
</feature>
<feature type="region of interest" description="Disordered" evidence="1">
    <location>
        <begin position="1"/>
        <end position="39"/>
    </location>
</feature>
<gene>
    <name evidence="2" type="ORF">GCM10010970_07920</name>
</gene>
<reference evidence="3" key="1">
    <citation type="journal article" date="2019" name="Int. J. Syst. Evol. Microbiol.">
        <title>The Global Catalogue of Microorganisms (GCM) 10K type strain sequencing project: providing services to taxonomists for standard genome sequencing and annotation.</title>
        <authorList>
            <consortium name="The Broad Institute Genomics Platform"/>
            <consortium name="The Broad Institute Genome Sequencing Center for Infectious Disease"/>
            <person name="Wu L."/>
            <person name="Ma J."/>
        </authorList>
    </citation>
    <scope>NUCLEOTIDE SEQUENCE [LARGE SCALE GENOMIC DNA]</scope>
    <source>
        <strain evidence="3">CGMCC 1.8859</strain>
    </source>
</reference>
<proteinExistence type="predicted"/>
<name>A0ABQ2P5W7_9NEIS</name>
<comment type="caution">
    <text evidence="2">The sequence shown here is derived from an EMBL/GenBank/DDBJ whole genome shotgun (WGS) entry which is preliminary data.</text>
</comment>
<protein>
    <submittedName>
        <fullName evidence="2">Uncharacterized protein</fullName>
    </submittedName>
</protein>
<evidence type="ECO:0000313" key="2">
    <source>
        <dbReference type="EMBL" id="GGP18895.1"/>
    </source>
</evidence>
<dbReference type="EMBL" id="BMLX01000001">
    <property type="protein sequence ID" value="GGP18895.1"/>
    <property type="molecule type" value="Genomic_DNA"/>
</dbReference>